<evidence type="ECO:0000256" key="1">
    <source>
        <dbReference type="SAM" id="MobiDB-lite"/>
    </source>
</evidence>
<dbReference type="OrthoDB" id="5406275at2759"/>
<feature type="region of interest" description="Disordered" evidence="1">
    <location>
        <begin position="74"/>
        <end position="97"/>
    </location>
</feature>
<evidence type="ECO:0000313" key="3">
    <source>
        <dbReference type="Proteomes" id="UP000002058"/>
    </source>
</evidence>
<sequence length="97" mass="10609">MTRDGVERFMDNISTQLLLEKECNWGEMLGAAPRALCSLGQCFVAATSSPDLAILKLPNNGDLKKVGICGSTKEYEQGGKDQRGNLRTGRDCKRSDE</sequence>
<dbReference type="HOGENOM" id="CLU_2348248_0_0_1"/>
<gene>
    <name evidence="2" type="ORF">UREG_04057</name>
</gene>
<dbReference type="EMBL" id="CH476616">
    <property type="protein sequence ID" value="EEP79211.1"/>
    <property type="molecule type" value="Genomic_DNA"/>
</dbReference>
<dbReference type="RefSeq" id="XP_002544540.1">
    <property type="nucleotide sequence ID" value="XM_002544494.1"/>
</dbReference>
<evidence type="ECO:0000313" key="2">
    <source>
        <dbReference type="EMBL" id="EEP79211.1"/>
    </source>
</evidence>
<proteinExistence type="predicted"/>
<accession>C4JMJ9</accession>
<organism evidence="2 3">
    <name type="scientific">Uncinocarpus reesii (strain UAMH 1704)</name>
    <dbReference type="NCBI Taxonomy" id="336963"/>
    <lineage>
        <taxon>Eukaryota</taxon>
        <taxon>Fungi</taxon>
        <taxon>Dikarya</taxon>
        <taxon>Ascomycota</taxon>
        <taxon>Pezizomycotina</taxon>
        <taxon>Eurotiomycetes</taxon>
        <taxon>Eurotiomycetidae</taxon>
        <taxon>Onygenales</taxon>
        <taxon>Onygenaceae</taxon>
        <taxon>Uncinocarpus</taxon>
    </lineage>
</organism>
<reference evidence="3" key="1">
    <citation type="journal article" date="2009" name="Genome Res.">
        <title>Comparative genomic analyses of the human fungal pathogens Coccidioides and their relatives.</title>
        <authorList>
            <person name="Sharpton T.J."/>
            <person name="Stajich J.E."/>
            <person name="Rounsley S.D."/>
            <person name="Gardner M.J."/>
            <person name="Wortman J.R."/>
            <person name="Jordar V.S."/>
            <person name="Maiti R."/>
            <person name="Kodira C.D."/>
            <person name="Neafsey D.E."/>
            <person name="Zeng Q."/>
            <person name="Hung C.-Y."/>
            <person name="McMahan C."/>
            <person name="Muszewska A."/>
            <person name="Grynberg M."/>
            <person name="Mandel M.A."/>
            <person name="Kellner E.M."/>
            <person name="Barker B.M."/>
            <person name="Galgiani J.N."/>
            <person name="Orbach M.J."/>
            <person name="Kirkland T.N."/>
            <person name="Cole G.T."/>
            <person name="Henn M.R."/>
            <person name="Birren B.W."/>
            <person name="Taylor J.W."/>
        </authorList>
    </citation>
    <scope>NUCLEOTIDE SEQUENCE [LARGE SCALE GENOMIC DNA]</scope>
    <source>
        <strain evidence="3">UAMH 1704</strain>
    </source>
</reference>
<dbReference type="GeneID" id="8444029"/>
<name>C4JMJ9_UNCRE</name>
<keyword evidence="3" id="KW-1185">Reference proteome</keyword>
<dbReference type="VEuPathDB" id="FungiDB:UREG_04057"/>
<protein>
    <submittedName>
        <fullName evidence="2">Uncharacterized protein</fullName>
    </submittedName>
</protein>
<dbReference type="InParanoid" id="C4JMJ9"/>
<dbReference type="KEGG" id="ure:UREG_04057"/>
<dbReference type="AlphaFoldDB" id="C4JMJ9"/>
<dbReference type="Proteomes" id="UP000002058">
    <property type="component" value="Unassembled WGS sequence"/>
</dbReference>